<sequence length="237" mass="26342">MVCLWALDSILPPLHLSNELAQRGHKISFLLPKKVQIQWKPTNLHPDLITFYPLTVPHVDGLPLGAETASDIPILLTTHLGTAMDLTRDQVETLLRKLKPNFVLFDTAHWIPELASKIGFMKAVFCSAVSSVTVAIQLVPARKVFEDMTLMEAEMAKPPPGYPSSTVVLRRHEALAPPVISFEFGRGITVHGRFTTSMKECDAISIRTCQQIEGQFCDYIGSQPVWKARVSNRTCPA</sequence>
<comment type="caution">
    <text evidence="1">The sequence shown here is derived from an EMBL/GenBank/DDBJ whole genome shotgun (WGS) entry which is preliminary data.</text>
</comment>
<protein>
    <submittedName>
        <fullName evidence="1">UDP-glycosyltransferase 79B9</fullName>
    </submittedName>
</protein>
<evidence type="ECO:0000313" key="1">
    <source>
        <dbReference type="EMBL" id="KAI8025674.1"/>
    </source>
</evidence>
<name>A0ACC0IME3_9ERIC</name>
<dbReference type="Proteomes" id="UP001060215">
    <property type="component" value="Chromosome 3"/>
</dbReference>
<dbReference type="EMBL" id="CM045760">
    <property type="protein sequence ID" value="KAI8025674.1"/>
    <property type="molecule type" value="Genomic_DNA"/>
</dbReference>
<evidence type="ECO:0000313" key="2">
    <source>
        <dbReference type="Proteomes" id="UP001060215"/>
    </source>
</evidence>
<organism evidence="1 2">
    <name type="scientific">Camellia lanceoleosa</name>
    <dbReference type="NCBI Taxonomy" id="1840588"/>
    <lineage>
        <taxon>Eukaryota</taxon>
        <taxon>Viridiplantae</taxon>
        <taxon>Streptophyta</taxon>
        <taxon>Embryophyta</taxon>
        <taxon>Tracheophyta</taxon>
        <taxon>Spermatophyta</taxon>
        <taxon>Magnoliopsida</taxon>
        <taxon>eudicotyledons</taxon>
        <taxon>Gunneridae</taxon>
        <taxon>Pentapetalae</taxon>
        <taxon>asterids</taxon>
        <taxon>Ericales</taxon>
        <taxon>Theaceae</taxon>
        <taxon>Camellia</taxon>
    </lineage>
</organism>
<proteinExistence type="predicted"/>
<gene>
    <name evidence="1" type="ORF">LOK49_LG02G03163</name>
</gene>
<reference evidence="1 2" key="1">
    <citation type="journal article" date="2022" name="Plant J.">
        <title>Chromosome-level genome of Camellia lanceoleosa provides a valuable resource for understanding genome evolution and self-incompatibility.</title>
        <authorList>
            <person name="Gong W."/>
            <person name="Xiao S."/>
            <person name="Wang L."/>
            <person name="Liao Z."/>
            <person name="Chang Y."/>
            <person name="Mo W."/>
            <person name="Hu G."/>
            <person name="Li W."/>
            <person name="Zhao G."/>
            <person name="Zhu H."/>
            <person name="Hu X."/>
            <person name="Ji K."/>
            <person name="Xiang X."/>
            <person name="Song Q."/>
            <person name="Yuan D."/>
            <person name="Jin S."/>
            <person name="Zhang L."/>
        </authorList>
    </citation>
    <scope>NUCLEOTIDE SEQUENCE [LARGE SCALE GENOMIC DNA]</scope>
    <source>
        <strain evidence="1">SQ_2022a</strain>
    </source>
</reference>
<keyword evidence="2" id="KW-1185">Reference proteome</keyword>
<accession>A0ACC0IME3</accession>